<dbReference type="SUPFAM" id="SSF52833">
    <property type="entry name" value="Thioredoxin-like"/>
    <property type="match status" value="1"/>
</dbReference>
<keyword evidence="1" id="KW-1015">Disulfide bond</keyword>
<evidence type="ECO:0000313" key="4">
    <source>
        <dbReference type="Proteomes" id="UP000714275"/>
    </source>
</evidence>
<dbReference type="OrthoDB" id="10263751at2759"/>
<keyword evidence="4" id="KW-1185">Reference proteome</keyword>
<name>A0A9P7CYQ8_9AGAM</name>
<accession>A0A9P7CYQ8</accession>
<dbReference type="CDD" id="cd02947">
    <property type="entry name" value="TRX_family"/>
    <property type="match status" value="1"/>
</dbReference>
<feature type="domain" description="Thioredoxin" evidence="2">
    <location>
        <begin position="1"/>
        <end position="106"/>
    </location>
</feature>
<dbReference type="Gene3D" id="3.40.30.10">
    <property type="entry name" value="Glutaredoxin"/>
    <property type="match status" value="1"/>
</dbReference>
<evidence type="ECO:0000313" key="3">
    <source>
        <dbReference type="EMBL" id="KAG1771937.1"/>
    </source>
</evidence>
<sequence>MVAEISTKAELKEFTSDANKLTVIDFTASWCPPCQAIKPIFEDLAKQNDNVNFLKVDLSEGSNELASDYSVTAMPTFVFLVGTEEVHRIRGANPTALKSTVAQFAQPASSGAFSGQGRTLSGKGGSSPSTFTYNASNSLTATWSNMNPQVKVLIVLCSAYVFFWLI</sequence>
<dbReference type="Proteomes" id="UP000714275">
    <property type="component" value="Unassembled WGS sequence"/>
</dbReference>
<organism evidence="3 4">
    <name type="scientific">Suillus placidus</name>
    <dbReference type="NCBI Taxonomy" id="48579"/>
    <lineage>
        <taxon>Eukaryota</taxon>
        <taxon>Fungi</taxon>
        <taxon>Dikarya</taxon>
        <taxon>Basidiomycota</taxon>
        <taxon>Agaricomycotina</taxon>
        <taxon>Agaricomycetes</taxon>
        <taxon>Agaricomycetidae</taxon>
        <taxon>Boletales</taxon>
        <taxon>Suillineae</taxon>
        <taxon>Suillaceae</taxon>
        <taxon>Suillus</taxon>
    </lineage>
</organism>
<dbReference type="InterPro" id="IPR013766">
    <property type="entry name" value="Thioredoxin_domain"/>
</dbReference>
<reference evidence="3" key="1">
    <citation type="journal article" date="2020" name="New Phytol.">
        <title>Comparative genomics reveals dynamic genome evolution in host specialist ectomycorrhizal fungi.</title>
        <authorList>
            <person name="Lofgren L.A."/>
            <person name="Nguyen N.H."/>
            <person name="Vilgalys R."/>
            <person name="Ruytinx J."/>
            <person name="Liao H.L."/>
            <person name="Branco S."/>
            <person name="Kuo A."/>
            <person name="LaButti K."/>
            <person name="Lipzen A."/>
            <person name="Andreopoulos W."/>
            <person name="Pangilinan J."/>
            <person name="Riley R."/>
            <person name="Hundley H."/>
            <person name="Na H."/>
            <person name="Barry K."/>
            <person name="Grigoriev I.V."/>
            <person name="Stajich J.E."/>
            <person name="Kennedy P.G."/>
        </authorList>
    </citation>
    <scope>NUCLEOTIDE SEQUENCE</scope>
    <source>
        <strain evidence="3">DOB743</strain>
    </source>
</reference>
<comment type="caution">
    <text evidence="3">The sequence shown here is derived from an EMBL/GenBank/DDBJ whole genome shotgun (WGS) entry which is preliminary data.</text>
</comment>
<dbReference type="EMBL" id="JABBWD010000055">
    <property type="protein sequence ID" value="KAG1771937.1"/>
    <property type="molecule type" value="Genomic_DNA"/>
</dbReference>
<dbReference type="PROSITE" id="PS00194">
    <property type="entry name" value="THIOREDOXIN_1"/>
    <property type="match status" value="1"/>
</dbReference>
<dbReference type="InterPro" id="IPR036249">
    <property type="entry name" value="Thioredoxin-like_sf"/>
</dbReference>
<gene>
    <name evidence="3" type="ORF">EV702DRAFT_1201657</name>
</gene>
<dbReference type="Pfam" id="PF00085">
    <property type="entry name" value="Thioredoxin"/>
    <property type="match status" value="1"/>
</dbReference>
<evidence type="ECO:0000256" key="1">
    <source>
        <dbReference type="ARBA" id="ARBA00023157"/>
    </source>
</evidence>
<protein>
    <submittedName>
        <fullName evidence="3">Thioredoxin-like protein</fullName>
    </submittedName>
</protein>
<dbReference type="InterPro" id="IPR017937">
    <property type="entry name" value="Thioredoxin_CS"/>
</dbReference>
<evidence type="ECO:0000259" key="2">
    <source>
        <dbReference type="PROSITE" id="PS51352"/>
    </source>
</evidence>
<dbReference type="PANTHER" id="PTHR46115">
    <property type="entry name" value="THIOREDOXIN-LIKE PROTEIN 1"/>
    <property type="match status" value="1"/>
</dbReference>
<dbReference type="AlphaFoldDB" id="A0A9P7CYQ8"/>
<proteinExistence type="predicted"/>
<dbReference type="PROSITE" id="PS51352">
    <property type="entry name" value="THIOREDOXIN_2"/>
    <property type="match status" value="1"/>
</dbReference>